<dbReference type="Proteomes" id="UP000887561">
    <property type="component" value="Unplaced"/>
</dbReference>
<dbReference type="WBParaSite" id="scaffold30504_cov153.g20814">
    <property type="protein sequence ID" value="scaffold30504_cov153.g20814"/>
    <property type="gene ID" value="scaffold30504_cov153.g20814"/>
</dbReference>
<dbReference type="InterPro" id="IPR036875">
    <property type="entry name" value="Znf_CCHC_sf"/>
</dbReference>
<proteinExistence type="predicted"/>
<organism evidence="2 3">
    <name type="scientific">Meloidogyne javanica</name>
    <name type="common">Root-knot nematode worm</name>
    <dbReference type="NCBI Taxonomy" id="6303"/>
    <lineage>
        <taxon>Eukaryota</taxon>
        <taxon>Metazoa</taxon>
        <taxon>Ecdysozoa</taxon>
        <taxon>Nematoda</taxon>
        <taxon>Chromadorea</taxon>
        <taxon>Rhabditida</taxon>
        <taxon>Tylenchina</taxon>
        <taxon>Tylenchomorpha</taxon>
        <taxon>Tylenchoidea</taxon>
        <taxon>Meloidogynidae</taxon>
        <taxon>Meloidogyninae</taxon>
        <taxon>Meloidogyne</taxon>
        <taxon>Meloidogyne incognita group</taxon>
    </lineage>
</organism>
<evidence type="ECO:0000313" key="2">
    <source>
        <dbReference type="Proteomes" id="UP000887561"/>
    </source>
</evidence>
<evidence type="ECO:0000256" key="1">
    <source>
        <dbReference type="SAM" id="MobiDB-lite"/>
    </source>
</evidence>
<dbReference type="SUPFAM" id="SSF57756">
    <property type="entry name" value="Retrovirus zinc finger-like domains"/>
    <property type="match status" value="1"/>
</dbReference>
<dbReference type="GO" id="GO:0008270">
    <property type="term" value="F:zinc ion binding"/>
    <property type="evidence" value="ECO:0007669"/>
    <property type="project" value="InterPro"/>
</dbReference>
<dbReference type="GO" id="GO:0003676">
    <property type="term" value="F:nucleic acid binding"/>
    <property type="evidence" value="ECO:0007669"/>
    <property type="project" value="InterPro"/>
</dbReference>
<reference evidence="3" key="1">
    <citation type="submission" date="2022-11" db="UniProtKB">
        <authorList>
            <consortium name="WormBaseParasite"/>
        </authorList>
    </citation>
    <scope>IDENTIFICATION</scope>
</reference>
<sequence>MRTNSMSFLPYEERSSHSSKNNNTIKTPAGAINEFKKNPEGFHYIGMLSTENVGTFTIFSGNSVIEFGHWARKFKDIIECNGKWSEIDKIARLKVCLEGKARKIFDKIPQAEKATLEGAINKIKENLDTTQNRELIFKALSVCKQNEGESVEHFASRLIPMIEATSKDHNGNVSEEMLCRNFLEKLSPNLQFLTRTLTGPSRKNFDTLLLNAQEAELMLCANPKAAFSPLCQVTDQGTSRNVLAYEEELNEDTKTKAPWGSRNNSTHNYGRQDNQPICGYCEKVGHFEFNCRKRQNHEQNPSLAEVVDEQLVIKKMLKEQEFELPSEPCTVAPNIPKYLWKDRLMKLMP</sequence>
<protein>
    <submittedName>
        <fullName evidence="3">CCHC-type domain-containing protein</fullName>
    </submittedName>
</protein>
<name>A0A915M7J4_MELJA</name>
<evidence type="ECO:0000313" key="3">
    <source>
        <dbReference type="WBParaSite" id="scaffold30504_cov153.g20814"/>
    </source>
</evidence>
<dbReference type="AlphaFoldDB" id="A0A915M7J4"/>
<accession>A0A915M7J4</accession>
<feature type="region of interest" description="Disordered" evidence="1">
    <location>
        <begin position="1"/>
        <end position="25"/>
    </location>
</feature>
<keyword evidence="2" id="KW-1185">Reference proteome</keyword>